<evidence type="ECO:0000256" key="1">
    <source>
        <dbReference type="ARBA" id="ARBA00004496"/>
    </source>
</evidence>
<dbReference type="HAMAP" id="MF_01852">
    <property type="entry name" value="TsaC"/>
    <property type="match status" value="1"/>
</dbReference>
<name>A0A345Y5B5_9NEIS</name>
<dbReference type="GO" id="GO:0005524">
    <property type="term" value="F:ATP binding"/>
    <property type="evidence" value="ECO:0007669"/>
    <property type="project" value="UniProtKB-UniRule"/>
</dbReference>
<dbReference type="GO" id="GO:0005737">
    <property type="term" value="C:cytoplasm"/>
    <property type="evidence" value="ECO:0007669"/>
    <property type="project" value="UniProtKB-SubCell"/>
</dbReference>
<sequence>MRFPVHIPGAALLRRARARLKAGGVIAYPTESCYGIGCDPLNARALRRVIAMKGRPNHKGLIVIAASIEQLRPLVEPLSRDDEARLMAHWPGPVTFLLPASRRVLPLLRGRHRTLAVRIPDHAEARSLAAVLGPLVSTSANPAGQVSLKSARACRLTFGERLLTLPGRVGGRRAPSTIIDFASGRVLR</sequence>
<dbReference type="PANTHER" id="PTHR17490:SF18">
    <property type="entry name" value="THREONYLCARBAMOYL-AMP SYNTHASE"/>
    <property type="match status" value="1"/>
</dbReference>
<evidence type="ECO:0000256" key="5">
    <source>
        <dbReference type="ARBA" id="ARBA00022695"/>
    </source>
</evidence>
<keyword evidence="6 9" id="KW-0547">Nucleotide-binding</keyword>
<dbReference type="Pfam" id="PF01300">
    <property type="entry name" value="Sua5_yciO_yrdC"/>
    <property type="match status" value="1"/>
</dbReference>
<dbReference type="EMBL" id="CP031337">
    <property type="protein sequence ID" value="AXK39117.1"/>
    <property type="molecule type" value="Genomic_DNA"/>
</dbReference>
<keyword evidence="4 9" id="KW-0819">tRNA processing</keyword>
<evidence type="ECO:0000256" key="4">
    <source>
        <dbReference type="ARBA" id="ARBA00022694"/>
    </source>
</evidence>
<evidence type="ECO:0000256" key="7">
    <source>
        <dbReference type="ARBA" id="ARBA00022840"/>
    </source>
</evidence>
<evidence type="ECO:0000256" key="9">
    <source>
        <dbReference type="HAMAP-Rule" id="MF_01852"/>
    </source>
</evidence>
<organism evidence="11 12">
    <name type="scientific">Crenobacter cavernae</name>
    <dbReference type="NCBI Taxonomy" id="2290923"/>
    <lineage>
        <taxon>Bacteria</taxon>
        <taxon>Pseudomonadati</taxon>
        <taxon>Pseudomonadota</taxon>
        <taxon>Betaproteobacteria</taxon>
        <taxon>Neisseriales</taxon>
        <taxon>Neisseriaceae</taxon>
        <taxon>Crenobacter</taxon>
    </lineage>
</organism>
<evidence type="ECO:0000256" key="8">
    <source>
        <dbReference type="ARBA" id="ARBA00048366"/>
    </source>
</evidence>
<accession>A0A345Y5B5</accession>
<dbReference type="AlphaFoldDB" id="A0A345Y5B5"/>
<dbReference type="InterPro" id="IPR050156">
    <property type="entry name" value="TC-AMP_synthase_SUA5"/>
</dbReference>
<dbReference type="RefSeq" id="WP_115433052.1">
    <property type="nucleotide sequence ID" value="NZ_CP031337.1"/>
</dbReference>
<dbReference type="GO" id="GO:0002949">
    <property type="term" value="P:tRNA threonylcarbamoyladenosine modification"/>
    <property type="evidence" value="ECO:0007669"/>
    <property type="project" value="UniProtKB-UniRule"/>
</dbReference>
<feature type="domain" description="YrdC-like" evidence="10">
    <location>
        <begin position="10"/>
        <end position="188"/>
    </location>
</feature>
<evidence type="ECO:0000259" key="10">
    <source>
        <dbReference type="PROSITE" id="PS51163"/>
    </source>
</evidence>
<evidence type="ECO:0000256" key="2">
    <source>
        <dbReference type="ARBA" id="ARBA00022490"/>
    </source>
</evidence>
<dbReference type="GO" id="GO:0061710">
    <property type="term" value="F:L-threonylcarbamoyladenylate synthase"/>
    <property type="evidence" value="ECO:0007669"/>
    <property type="project" value="UniProtKB-EC"/>
</dbReference>
<reference evidence="11 12" key="1">
    <citation type="submission" date="2018-07" db="EMBL/GenBank/DDBJ databases">
        <title>Crenobacter cavernae sp. nov., isolated from a karst cave.</title>
        <authorList>
            <person name="Zhu H."/>
        </authorList>
    </citation>
    <scope>NUCLEOTIDE SEQUENCE [LARGE SCALE GENOMIC DNA]</scope>
    <source>
        <strain evidence="11 12">K1W11S-77</strain>
    </source>
</reference>
<dbReference type="InterPro" id="IPR017945">
    <property type="entry name" value="DHBP_synth_RibB-like_a/b_dom"/>
</dbReference>
<comment type="similarity">
    <text evidence="9">Belongs to the SUA5 family. TsaC subfamily.</text>
</comment>
<evidence type="ECO:0000313" key="12">
    <source>
        <dbReference type="Proteomes" id="UP000254537"/>
    </source>
</evidence>
<dbReference type="InterPro" id="IPR006070">
    <property type="entry name" value="Sua5-like_dom"/>
</dbReference>
<keyword evidence="5 9" id="KW-0548">Nucleotidyltransferase</keyword>
<dbReference type="PROSITE" id="PS51163">
    <property type="entry name" value="YRDC"/>
    <property type="match status" value="1"/>
</dbReference>
<dbReference type="GO" id="GO:0000049">
    <property type="term" value="F:tRNA binding"/>
    <property type="evidence" value="ECO:0007669"/>
    <property type="project" value="TreeGrafter"/>
</dbReference>
<evidence type="ECO:0000256" key="3">
    <source>
        <dbReference type="ARBA" id="ARBA00022679"/>
    </source>
</evidence>
<comment type="subcellular location">
    <subcellularLocation>
        <location evidence="1 9">Cytoplasm</location>
    </subcellularLocation>
</comment>
<gene>
    <name evidence="9" type="primary">tsaC</name>
    <name evidence="11" type="ORF">DWG20_06550</name>
</gene>
<dbReference type="SUPFAM" id="SSF55821">
    <property type="entry name" value="YrdC/RibB"/>
    <property type="match status" value="1"/>
</dbReference>
<dbReference type="KEGG" id="ccah:DWG20_06550"/>
<proteinExistence type="inferred from homology"/>
<dbReference type="GO" id="GO:0003725">
    <property type="term" value="F:double-stranded RNA binding"/>
    <property type="evidence" value="ECO:0007669"/>
    <property type="project" value="InterPro"/>
</dbReference>
<comment type="function">
    <text evidence="9">Required for the formation of a threonylcarbamoyl group on adenosine at position 37 (t(6)A37) in tRNAs that read codons beginning with adenine. Catalyzes the conversion of L-threonine, HCO(3)(-)/CO(2) and ATP to give threonylcarbamoyl-AMP (TC-AMP) as the acyladenylate intermediate, with the release of diphosphate.</text>
</comment>
<dbReference type="Proteomes" id="UP000254537">
    <property type="component" value="Chromosome"/>
</dbReference>
<comment type="catalytic activity">
    <reaction evidence="8 9">
        <text>L-threonine + hydrogencarbonate + ATP = L-threonylcarbamoyladenylate + diphosphate + H2O</text>
        <dbReference type="Rhea" id="RHEA:36407"/>
        <dbReference type="ChEBI" id="CHEBI:15377"/>
        <dbReference type="ChEBI" id="CHEBI:17544"/>
        <dbReference type="ChEBI" id="CHEBI:30616"/>
        <dbReference type="ChEBI" id="CHEBI:33019"/>
        <dbReference type="ChEBI" id="CHEBI:57926"/>
        <dbReference type="ChEBI" id="CHEBI:73682"/>
        <dbReference type="EC" id="2.7.7.87"/>
    </reaction>
</comment>
<evidence type="ECO:0000313" key="11">
    <source>
        <dbReference type="EMBL" id="AXK39117.1"/>
    </source>
</evidence>
<dbReference type="OrthoDB" id="9814580at2"/>
<evidence type="ECO:0000256" key="6">
    <source>
        <dbReference type="ARBA" id="ARBA00022741"/>
    </source>
</evidence>
<keyword evidence="2 9" id="KW-0963">Cytoplasm</keyword>
<dbReference type="Gene3D" id="3.90.870.10">
    <property type="entry name" value="DHBP synthase"/>
    <property type="match status" value="1"/>
</dbReference>
<dbReference type="PANTHER" id="PTHR17490">
    <property type="entry name" value="SUA5"/>
    <property type="match status" value="1"/>
</dbReference>
<dbReference type="InterPro" id="IPR023535">
    <property type="entry name" value="TC-AMP_synthase"/>
</dbReference>
<keyword evidence="3 9" id="KW-0808">Transferase</keyword>
<dbReference type="NCBIfam" id="TIGR00057">
    <property type="entry name" value="L-threonylcarbamoyladenylate synthase"/>
    <property type="match status" value="1"/>
</dbReference>
<dbReference type="GO" id="GO:0006450">
    <property type="term" value="P:regulation of translational fidelity"/>
    <property type="evidence" value="ECO:0007669"/>
    <property type="project" value="TreeGrafter"/>
</dbReference>
<keyword evidence="7 9" id="KW-0067">ATP-binding</keyword>
<dbReference type="EC" id="2.7.7.87" evidence="9"/>
<protein>
    <recommendedName>
        <fullName evidence="9">Threonylcarbamoyl-AMP synthase</fullName>
        <shortName evidence="9">TC-AMP synthase</shortName>
        <ecNumber evidence="9">2.7.7.87</ecNumber>
    </recommendedName>
    <alternativeName>
        <fullName evidence="9">L-threonylcarbamoyladenylate synthase</fullName>
    </alternativeName>
    <alternativeName>
        <fullName evidence="9">t(6)A37 threonylcarbamoyladenosine biosynthesis protein TsaC</fullName>
    </alternativeName>
    <alternativeName>
        <fullName evidence="9">tRNA threonylcarbamoyladenosine biosynthesis protein TsaC</fullName>
    </alternativeName>
</protein>